<evidence type="ECO:0000313" key="3">
    <source>
        <dbReference type="EMBL" id="PFG34722.1"/>
    </source>
</evidence>
<dbReference type="RefSeq" id="WP_098455714.1">
    <property type="nucleotide sequence ID" value="NZ_PDJG01000001.1"/>
</dbReference>
<feature type="compositionally biased region" description="Acidic residues" evidence="1">
    <location>
        <begin position="264"/>
        <end position="275"/>
    </location>
</feature>
<dbReference type="Pfam" id="PF19516">
    <property type="entry name" value="DUF6049"/>
    <property type="match status" value="1"/>
</dbReference>
<protein>
    <submittedName>
        <fullName evidence="3">Uncharacterized protein</fullName>
    </submittedName>
</protein>
<evidence type="ECO:0000313" key="4">
    <source>
        <dbReference type="Proteomes" id="UP000225548"/>
    </source>
</evidence>
<feature type="compositionally biased region" description="Basic and acidic residues" evidence="1">
    <location>
        <begin position="748"/>
        <end position="760"/>
    </location>
</feature>
<keyword evidence="2" id="KW-0472">Membrane</keyword>
<dbReference type="Proteomes" id="UP000225548">
    <property type="component" value="Unassembled WGS sequence"/>
</dbReference>
<dbReference type="InterPro" id="IPR046112">
    <property type="entry name" value="DUF6049"/>
</dbReference>
<keyword evidence="2" id="KW-0812">Transmembrane</keyword>
<keyword evidence="2" id="KW-1133">Transmembrane helix</keyword>
<evidence type="ECO:0000256" key="1">
    <source>
        <dbReference type="SAM" id="MobiDB-lite"/>
    </source>
</evidence>
<dbReference type="OrthoDB" id="3267347at2"/>
<reference evidence="3 4" key="1">
    <citation type="submission" date="2017-10" db="EMBL/GenBank/DDBJ databases">
        <title>Sequencing the genomes of 1000 actinobacteria strains.</title>
        <authorList>
            <person name="Klenk H.-P."/>
        </authorList>
    </citation>
    <scope>NUCLEOTIDE SEQUENCE [LARGE SCALE GENOMIC DNA]</scope>
    <source>
        <strain evidence="3 4">DSM 18966</strain>
    </source>
</reference>
<comment type="caution">
    <text evidence="3">The sequence shown here is derived from an EMBL/GenBank/DDBJ whole genome shotgun (WGS) entry which is preliminary data.</text>
</comment>
<dbReference type="AlphaFoldDB" id="A0A2A9E923"/>
<feature type="region of interest" description="Disordered" evidence="1">
    <location>
        <begin position="734"/>
        <end position="760"/>
    </location>
</feature>
<proteinExistence type="predicted"/>
<accession>A0A2A9E923</accession>
<dbReference type="EMBL" id="PDJG01000001">
    <property type="protein sequence ID" value="PFG34722.1"/>
    <property type="molecule type" value="Genomic_DNA"/>
</dbReference>
<feature type="region of interest" description="Disordered" evidence="1">
    <location>
        <begin position="487"/>
        <end position="509"/>
    </location>
</feature>
<gene>
    <name evidence="3" type="ORF">ATL42_2642</name>
</gene>
<organism evidence="3 4">
    <name type="scientific">Sanguibacter antarcticus</name>
    <dbReference type="NCBI Taxonomy" id="372484"/>
    <lineage>
        <taxon>Bacteria</taxon>
        <taxon>Bacillati</taxon>
        <taxon>Actinomycetota</taxon>
        <taxon>Actinomycetes</taxon>
        <taxon>Micrococcales</taxon>
        <taxon>Sanguibacteraceae</taxon>
        <taxon>Sanguibacter</taxon>
    </lineage>
</organism>
<feature type="transmembrane region" description="Helical" evidence="2">
    <location>
        <begin position="683"/>
        <end position="704"/>
    </location>
</feature>
<feature type="region of interest" description="Disordered" evidence="1">
    <location>
        <begin position="260"/>
        <end position="296"/>
    </location>
</feature>
<keyword evidence="4" id="KW-1185">Reference proteome</keyword>
<name>A0A2A9E923_9MICO</name>
<evidence type="ECO:0000256" key="2">
    <source>
        <dbReference type="SAM" id="Phobius"/>
    </source>
</evidence>
<sequence length="760" mass="78001">MRRLHAPLAARDGSGTPIADRVRAGLSALTLVAATLLGAALPAAPASAALDDDEAIVSVQLVSLAPEVTRPGDTLTVVVEIQNTGPTEITSPQAELSVSPVSISTRNTLAAWEENGLEGSLGSSLATTMLPGPLPPGATAVVTLEAPADSMQLRTGVSSWGPRGLAVAVTGDTASTAADERLGVLRTYVVWFPVDDAAVNPVQVSVLVPVVGPPVDTLAPQVAEETLAEETAAGGRLATLLASTQGLPGVTLAVDPVLVPSSSDETDEASDEASDEPTSKPTDEATDDPAAPDPTEPEATWVETLLAQAAEREVYALPRYDQDWGAFADAGLPAPASSDLPTALSAWRTDLSWPAEAEPDTATLGLVVSSGAPTVVVGPQALMPDVGLTYTPTGRATATTDAGDAALLVPDATLSALLEAPAQTTPASARQRVLAELAVIARERPGDQRHVFVTVPRDWSPDATTAQAQLASMDTVPWSSLQPVSTLAAAPDPGVSRAPLPEAASSSEGELDPAIMRNLRKTSADISAFSSIVPDPAEITAPLDEAVLAATSIGWRSDVAGRSAAIDRIHASAASTTASITILGQSDFTLISTGSAIPIDISNTLTQPATVIVALDPDDPRLVAESSVTVTVPAGSDASVSIPVKAIGSGDVTVNVQILAQSGAVVAHPFAFEVRVRAGWETIGTVVVTVLLVLFLAGGVIRTIHRGRSDRRASAAVVEQLERSEQTGELAVLLDAQSVKPAPDDEPDPPHHPDDRENHL</sequence>